<feature type="domain" description="DHFR" evidence="7">
    <location>
        <begin position="5"/>
        <end position="189"/>
    </location>
</feature>
<dbReference type="CTD" id="1719"/>
<evidence type="ECO:0000256" key="2">
    <source>
        <dbReference type="ARBA" id="ARBA00012856"/>
    </source>
</evidence>
<dbReference type="GO" id="GO:0006730">
    <property type="term" value="P:one-carbon metabolic process"/>
    <property type="evidence" value="ECO:0007669"/>
    <property type="project" value="UniProtKB-KW"/>
</dbReference>
<evidence type="ECO:0000256" key="1">
    <source>
        <dbReference type="ARBA" id="ARBA00004903"/>
    </source>
</evidence>
<dbReference type="InParanoid" id="A0A7M7JYH4"/>
<dbReference type="InterPro" id="IPR024072">
    <property type="entry name" value="DHFR-like_dom_sf"/>
</dbReference>
<evidence type="ECO:0000313" key="9">
    <source>
        <dbReference type="Proteomes" id="UP000594260"/>
    </source>
</evidence>
<dbReference type="Pfam" id="PF00186">
    <property type="entry name" value="DHFR_1"/>
    <property type="match status" value="1"/>
</dbReference>
<dbReference type="RefSeq" id="XP_022657529.1">
    <property type="nucleotide sequence ID" value="XM_022801794.1"/>
</dbReference>
<dbReference type="EnsemblMetazoa" id="XM_022801794">
    <property type="protein sequence ID" value="XP_022657529"/>
    <property type="gene ID" value="LOC111248814"/>
</dbReference>
<dbReference type="OMA" id="RDNQLPW"/>
<dbReference type="GO" id="GO:0046655">
    <property type="term" value="P:folic acid metabolic process"/>
    <property type="evidence" value="ECO:0007669"/>
    <property type="project" value="TreeGrafter"/>
</dbReference>
<dbReference type="GO" id="GO:0050661">
    <property type="term" value="F:NADP binding"/>
    <property type="evidence" value="ECO:0007669"/>
    <property type="project" value="InterPro"/>
</dbReference>
<dbReference type="PANTHER" id="PTHR48069">
    <property type="entry name" value="DIHYDROFOLATE REDUCTASE"/>
    <property type="match status" value="1"/>
</dbReference>
<evidence type="ECO:0000256" key="6">
    <source>
        <dbReference type="ARBA" id="ARBA00048873"/>
    </source>
</evidence>
<comment type="pathway">
    <text evidence="1">Cofactor biosynthesis; tetrahydrofolate biosynthesis; 5,6,7,8-tetrahydrofolate from 7,8-dihydrofolate: step 1/1.</text>
</comment>
<evidence type="ECO:0000256" key="5">
    <source>
        <dbReference type="ARBA" id="ARBA00023002"/>
    </source>
</evidence>
<dbReference type="GO" id="GO:0046452">
    <property type="term" value="P:dihydrofolate metabolic process"/>
    <property type="evidence" value="ECO:0007669"/>
    <property type="project" value="TreeGrafter"/>
</dbReference>
<proteinExistence type="predicted"/>
<keyword evidence="4" id="KW-0521">NADP</keyword>
<dbReference type="GeneID" id="111248814"/>
<dbReference type="SUPFAM" id="SSF53597">
    <property type="entry name" value="Dihydrofolate reductase-like"/>
    <property type="match status" value="1"/>
</dbReference>
<dbReference type="AlphaFoldDB" id="A0A7M7JYH4"/>
<evidence type="ECO:0000313" key="8">
    <source>
        <dbReference type="EnsemblMetazoa" id="XP_022657531"/>
    </source>
</evidence>
<dbReference type="GO" id="GO:0046654">
    <property type="term" value="P:tetrahydrofolate biosynthetic process"/>
    <property type="evidence" value="ECO:0007669"/>
    <property type="project" value="InterPro"/>
</dbReference>
<dbReference type="PROSITE" id="PS51330">
    <property type="entry name" value="DHFR_2"/>
    <property type="match status" value="1"/>
</dbReference>
<dbReference type="RefSeq" id="XP_022657530.1">
    <property type="nucleotide sequence ID" value="XM_022801795.1"/>
</dbReference>
<organism evidence="8 9">
    <name type="scientific">Varroa destructor</name>
    <name type="common">Honeybee mite</name>
    <dbReference type="NCBI Taxonomy" id="109461"/>
    <lineage>
        <taxon>Eukaryota</taxon>
        <taxon>Metazoa</taxon>
        <taxon>Ecdysozoa</taxon>
        <taxon>Arthropoda</taxon>
        <taxon>Chelicerata</taxon>
        <taxon>Arachnida</taxon>
        <taxon>Acari</taxon>
        <taxon>Parasitiformes</taxon>
        <taxon>Mesostigmata</taxon>
        <taxon>Gamasina</taxon>
        <taxon>Dermanyssoidea</taxon>
        <taxon>Varroidae</taxon>
        <taxon>Varroa</taxon>
    </lineage>
</organism>
<name>A0A7M7JYH4_VARDE</name>
<keyword evidence="9" id="KW-1185">Reference proteome</keyword>
<keyword evidence="3" id="KW-0554">One-carbon metabolism</keyword>
<evidence type="ECO:0000256" key="3">
    <source>
        <dbReference type="ARBA" id="ARBA00022563"/>
    </source>
</evidence>
<dbReference type="Proteomes" id="UP000594260">
    <property type="component" value="Unplaced"/>
</dbReference>
<dbReference type="CDD" id="cd00209">
    <property type="entry name" value="DHFR"/>
    <property type="match status" value="1"/>
</dbReference>
<dbReference type="Gene3D" id="3.40.430.10">
    <property type="entry name" value="Dihydrofolate Reductase, subunit A"/>
    <property type="match status" value="1"/>
</dbReference>
<dbReference type="KEGG" id="vde:111248814"/>
<dbReference type="EC" id="1.5.1.3" evidence="2"/>
<dbReference type="EnsemblMetazoa" id="XM_022801795">
    <property type="protein sequence ID" value="XP_022657530"/>
    <property type="gene ID" value="LOC111248814"/>
</dbReference>
<dbReference type="GO" id="GO:0004146">
    <property type="term" value="F:dihydrofolate reductase activity"/>
    <property type="evidence" value="ECO:0007669"/>
    <property type="project" value="UniProtKB-EC"/>
</dbReference>
<dbReference type="GO" id="GO:0005739">
    <property type="term" value="C:mitochondrion"/>
    <property type="evidence" value="ECO:0007669"/>
    <property type="project" value="TreeGrafter"/>
</dbReference>
<protein>
    <recommendedName>
        <fullName evidence="2">dihydrofolate reductase</fullName>
        <ecNumber evidence="2">1.5.1.3</ecNumber>
    </recommendedName>
</protein>
<reference evidence="8" key="1">
    <citation type="submission" date="2021-01" db="UniProtKB">
        <authorList>
            <consortium name="EnsemblMetazoa"/>
        </authorList>
    </citation>
    <scope>IDENTIFICATION</scope>
</reference>
<dbReference type="RefSeq" id="XP_022657531.1">
    <property type="nucleotide sequence ID" value="XM_022801796.1"/>
</dbReference>
<comment type="catalytic activity">
    <reaction evidence="6">
        <text>(6S)-5,6,7,8-tetrahydrofolate + NADP(+) = 7,8-dihydrofolate + NADPH + H(+)</text>
        <dbReference type="Rhea" id="RHEA:15009"/>
        <dbReference type="ChEBI" id="CHEBI:15378"/>
        <dbReference type="ChEBI" id="CHEBI:57451"/>
        <dbReference type="ChEBI" id="CHEBI:57453"/>
        <dbReference type="ChEBI" id="CHEBI:57783"/>
        <dbReference type="ChEBI" id="CHEBI:58349"/>
        <dbReference type="EC" id="1.5.1.3"/>
    </reaction>
</comment>
<dbReference type="PRINTS" id="PR00070">
    <property type="entry name" value="DHFR"/>
</dbReference>
<dbReference type="EnsemblMetazoa" id="XM_022801796">
    <property type="protein sequence ID" value="XP_022657531"/>
    <property type="gene ID" value="LOC111248814"/>
</dbReference>
<accession>A0A7M7JYH4</accession>
<dbReference type="FunCoup" id="A0A7M7JYH4">
    <property type="interactions" value="359"/>
</dbReference>
<dbReference type="InterPro" id="IPR012259">
    <property type="entry name" value="DHFR"/>
</dbReference>
<sequence length="192" mass="21374">MAVPPLCAIVAVCKASKGIGNKGSLPWGRSLPNEMKHFARVTTNTTDPDKCNAVVMGRRTWESIPENRRPLPRRINIVISSGLCQESVPEGVKVAKSFDEALEIAGTGCCKGQSRVERIFVIGGTQVYVDAMRHPAMDTVYLTEVLGQFECDTFLNIDTRKFTDIEDPAVTNEEQEENGIRYKYRVLKKIPQ</sequence>
<evidence type="ECO:0000259" key="7">
    <source>
        <dbReference type="PROSITE" id="PS51330"/>
    </source>
</evidence>
<dbReference type="InterPro" id="IPR001796">
    <property type="entry name" value="DHFR_dom"/>
</dbReference>
<keyword evidence="5" id="KW-0560">Oxidoreductase</keyword>
<evidence type="ECO:0000256" key="4">
    <source>
        <dbReference type="ARBA" id="ARBA00022857"/>
    </source>
</evidence>
<dbReference type="OrthoDB" id="4664297at2759"/>
<dbReference type="PANTHER" id="PTHR48069:SF3">
    <property type="entry name" value="DIHYDROFOLATE REDUCTASE"/>
    <property type="match status" value="1"/>
</dbReference>